<reference evidence="1" key="1">
    <citation type="journal article" date="2015" name="Nature">
        <title>Complex archaea that bridge the gap between prokaryotes and eukaryotes.</title>
        <authorList>
            <person name="Spang A."/>
            <person name="Saw J.H."/>
            <person name="Jorgensen S.L."/>
            <person name="Zaremba-Niedzwiedzka K."/>
            <person name="Martijn J."/>
            <person name="Lind A.E."/>
            <person name="van Eijk R."/>
            <person name="Schleper C."/>
            <person name="Guy L."/>
            <person name="Ettema T.J."/>
        </authorList>
    </citation>
    <scope>NUCLEOTIDE SEQUENCE</scope>
</reference>
<proteinExistence type="predicted"/>
<organism evidence="1">
    <name type="scientific">marine sediment metagenome</name>
    <dbReference type="NCBI Taxonomy" id="412755"/>
    <lineage>
        <taxon>unclassified sequences</taxon>
        <taxon>metagenomes</taxon>
        <taxon>ecological metagenomes</taxon>
    </lineage>
</organism>
<gene>
    <name evidence="1" type="ORF">LCGC14_0359030</name>
</gene>
<accession>A0A0F9WGW0</accession>
<name>A0A0F9WGW0_9ZZZZ</name>
<protein>
    <submittedName>
        <fullName evidence="1">Uncharacterized protein</fullName>
    </submittedName>
</protein>
<dbReference type="AlphaFoldDB" id="A0A0F9WGW0"/>
<sequence>MPKKKSVVWISRDGTGGYEIRSCKPKWIQKEQWWYAGCALSSFCASTFERLFPFFKMPPNSLGKITNTANALTFEIVETK</sequence>
<evidence type="ECO:0000313" key="1">
    <source>
        <dbReference type="EMBL" id="KKN77628.1"/>
    </source>
</evidence>
<comment type="caution">
    <text evidence="1">The sequence shown here is derived from an EMBL/GenBank/DDBJ whole genome shotgun (WGS) entry which is preliminary data.</text>
</comment>
<dbReference type="EMBL" id="LAZR01000276">
    <property type="protein sequence ID" value="KKN77628.1"/>
    <property type="molecule type" value="Genomic_DNA"/>
</dbReference>